<feature type="domain" description="Rhodanese" evidence="1">
    <location>
        <begin position="26"/>
        <end position="112"/>
    </location>
</feature>
<dbReference type="AlphaFoldDB" id="A0A9X5CGX2"/>
<keyword evidence="3" id="KW-1185">Reference proteome</keyword>
<proteinExistence type="predicted"/>
<dbReference type="SMART" id="SM00450">
    <property type="entry name" value="RHOD"/>
    <property type="match status" value="1"/>
</dbReference>
<dbReference type="PANTHER" id="PTHR43031">
    <property type="entry name" value="FAD-DEPENDENT OXIDOREDUCTASE"/>
    <property type="match status" value="1"/>
</dbReference>
<organism evidence="2 3">
    <name type="scientific">Actinospica acidiphila</name>
    <dbReference type="NCBI Taxonomy" id="304899"/>
    <lineage>
        <taxon>Bacteria</taxon>
        <taxon>Bacillati</taxon>
        <taxon>Actinomycetota</taxon>
        <taxon>Actinomycetes</taxon>
        <taxon>Catenulisporales</taxon>
        <taxon>Actinospicaceae</taxon>
        <taxon>Actinospica</taxon>
    </lineage>
</organism>
<dbReference type="InterPro" id="IPR001763">
    <property type="entry name" value="Rhodanese-like_dom"/>
</dbReference>
<dbReference type="InterPro" id="IPR050229">
    <property type="entry name" value="GlpE_sulfurtransferase"/>
</dbReference>
<dbReference type="PROSITE" id="PS50206">
    <property type="entry name" value="RHODANESE_3"/>
    <property type="match status" value="1"/>
</dbReference>
<evidence type="ECO:0000313" key="2">
    <source>
        <dbReference type="EMBL" id="NEC48195.1"/>
    </source>
</evidence>
<comment type="caution">
    <text evidence="2">The sequence shown here is derived from an EMBL/GenBank/DDBJ whole genome shotgun (WGS) entry which is preliminary data.</text>
</comment>
<evidence type="ECO:0000259" key="1">
    <source>
        <dbReference type="PROSITE" id="PS50206"/>
    </source>
</evidence>
<protein>
    <submittedName>
        <fullName evidence="2">Rhodanese-like domain-containing protein</fullName>
    </submittedName>
</protein>
<feature type="non-terminal residue" evidence="2">
    <location>
        <position position="1"/>
    </location>
</feature>
<dbReference type="InterPro" id="IPR036873">
    <property type="entry name" value="Rhodanese-like_dom_sf"/>
</dbReference>
<accession>A0A9X5CGX2</accession>
<dbReference type="RefSeq" id="WP_163086862.1">
    <property type="nucleotide sequence ID" value="NZ_JAAGNA010000215.1"/>
</dbReference>
<dbReference type="Pfam" id="PF00581">
    <property type="entry name" value="Rhodanese"/>
    <property type="match status" value="1"/>
</dbReference>
<dbReference type="PANTHER" id="PTHR43031:SF16">
    <property type="entry name" value="OXIDOREDUCTASE"/>
    <property type="match status" value="1"/>
</dbReference>
<gene>
    <name evidence="2" type="ORF">G3I18_06345</name>
</gene>
<dbReference type="Gene3D" id="3.40.250.10">
    <property type="entry name" value="Rhodanese-like domain"/>
    <property type="match status" value="1"/>
</dbReference>
<dbReference type="CDD" id="cd00158">
    <property type="entry name" value="RHOD"/>
    <property type="match status" value="1"/>
</dbReference>
<dbReference type="EMBL" id="JAAGNA010000215">
    <property type="protein sequence ID" value="NEC48195.1"/>
    <property type="molecule type" value="Genomic_DNA"/>
</dbReference>
<evidence type="ECO:0000313" key="3">
    <source>
        <dbReference type="Proteomes" id="UP000471745"/>
    </source>
</evidence>
<dbReference type="Proteomes" id="UP000471745">
    <property type="component" value="Unassembled WGS sequence"/>
</dbReference>
<name>A0A9X5CGX2_9ACTN</name>
<reference evidence="2 3" key="1">
    <citation type="submission" date="2020-01" db="EMBL/GenBank/DDBJ databases">
        <title>Insect and environment-associated Actinomycetes.</title>
        <authorList>
            <person name="Currrie C."/>
            <person name="Chevrette M."/>
            <person name="Carlson C."/>
            <person name="Stubbendieck R."/>
            <person name="Wendt-Pienkowski E."/>
        </authorList>
    </citation>
    <scope>NUCLEOTIDE SEQUENCE [LARGE SCALE GENOMIC DNA]</scope>
    <source>
        <strain evidence="2 3">SID8189</strain>
    </source>
</reference>
<dbReference type="SUPFAM" id="SSF52821">
    <property type="entry name" value="Rhodanese/Cell cycle control phosphatase"/>
    <property type="match status" value="1"/>
</dbReference>
<sequence length="113" mass="12074">ADWLRPGETPATFPRAAFADLARRHPAEGVVVLDVRRASERARGHVEGSVHIPVHELHGRLREVPDGQVWVHCGSGLRAAVAASLLDASGRDVVAVDDPFDRAGEAGLTVRTS</sequence>